<gene>
    <name evidence="2" type="ORF">G3T16_00555</name>
</gene>
<evidence type="ECO:0000313" key="2">
    <source>
        <dbReference type="EMBL" id="QIB64130.1"/>
    </source>
</evidence>
<accession>A0A6C0TWE3</accession>
<evidence type="ECO:0000259" key="1">
    <source>
        <dbReference type="PROSITE" id="PS50883"/>
    </source>
</evidence>
<reference evidence="2 3" key="1">
    <citation type="submission" date="2020-02" db="EMBL/GenBank/DDBJ databases">
        <title>Genome sequencing for Kineobactrum sp. M2.</title>
        <authorList>
            <person name="Park S.-J."/>
        </authorList>
    </citation>
    <scope>NUCLEOTIDE SEQUENCE [LARGE SCALE GENOMIC DNA]</scope>
    <source>
        <strain evidence="2 3">M2</strain>
    </source>
</reference>
<dbReference type="GO" id="GO:0071111">
    <property type="term" value="F:cyclic-guanylate-specific phosphodiesterase activity"/>
    <property type="evidence" value="ECO:0007669"/>
    <property type="project" value="InterPro"/>
</dbReference>
<dbReference type="PANTHER" id="PTHR33121:SF71">
    <property type="entry name" value="OXYGEN SENSOR PROTEIN DOSP"/>
    <property type="match status" value="1"/>
</dbReference>
<protein>
    <submittedName>
        <fullName evidence="2">EAL domain-containing protein</fullName>
    </submittedName>
</protein>
<evidence type="ECO:0000313" key="3">
    <source>
        <dbReference type="Proteomes" id="UP000477680"/>
    </source>
</evidence>
<dbReference type="PANTHER" id="PTHR33121">
    <property type="entry name" value="CYCLIC DI-GMP PHOSPHODIESTERASE PDEF"/>
    <property type="match status" value="1"/>
</dbReference>
<dbReference type="AlphaFoldDB" id="A0A6C0TWE3"/>
<dbReference type="InterPro" id="IPR050706">
    <property type="entry name" value="Cyclic-di-GMP_PDE-like"/>
</dbReference>
<dbReference type="Gene3D" id="3.20.20.450">
    <property type="entry name" value="EAL domain"/>
    <property type="match status" value="1"/>
</dbReference>
<dbReference type="SUPFAM" id="SSF141868">
    <property type="entry name" value="EAL domain-like"/>
    <property type="match status" value="1"/>
</dbReference>
<dbReference type="PROSITE" id="PS50883">
    <property type="entry name" value="EAL"/>
    <property type="match status" value="1"/>
</dbReference>
<dbReference type="InterPro" id="IPR035919">
    <property type="entry name" value="EAL_sf"/>
</dbReference>
<dbReference type="Proteomes" id="UP000477680">
    <property type="component" value="Chromosome"/>
</dbReference>
<proteinExistence type="predicted"/>
<dbReference type="InterPro" id="IPR001633">
    <property type="entry name" value="EAL_dom"/>
</dbReference>
<sequence>MHSGHVTGIEALLRWQHPDLGLIALTQFIPLAEENGLIVSIGRWVFNTALR</sequence>
<name>A0A6C0TWE3_9GAMM</name>
<dbReference type="EMBL" id="CP048711">
    <property type="protein sequence ID" value="QIB64130.1"/>
    <property type="molecule type" value="Genomic_DNA"/>
</dbReference>
<dbReference type="Pfam" id="PF00563">
    <property type="entry name" value="EAL"/>
    <property type="match status" value="1"/>
</dbReference>
<dbReference type="KEGG" id="kim:G3T16_00555"/>
<organism evidence="2 3">
    <name type="scientific">Kineobactrum salinum</name>
    <dbReference type="NCBI Taxonomy" id="2708301"/>
    <lineage>
        <taxon>Bacteria</taxon>
        <taxon>Pseudomonadati</taxon>
        <taxon>Pseudomonadota</taxon>
        <taxon>Gammaproteobacteria</taxon>
        <taxon>Cellvibrionales</taxon>
        <taxon>Halieaceae</taxon>
        <taxon>Kineobactrum</taxon>
    </lineage>
</organism>
<keyword evidence="3" id="KW-1185">Reference proteome</keyword>
<feature type="domain" description="EAL" evidence="1">
    <location>
        <begin position="1"/>
        <end position="51"/>
    </location>
</feature>